<gene>
    <name evidence="4" type="ORF">ADIARSV_0207</name>
</gene>
<dbReference type="SUPFAM" id="SSF82153">
    <property type="entry name" value="FAS1 domain"/>
    <property type="match status" value="1"/>
</dbReference>
<protein>
    <recommendedName>
        <fullName evidence="3">FAS1 domain-containing protein</fullName>
    </recommendedName>
</protein>
<dbReference type="SMART" id="SM00554">
    <property type="entry name" value="FAS1"/>
    <property type="match status" value="1"/>
</dbReference>
<comment type="caution">
    <text evidence="4">The sequence shown here is derived from an EMBL/GenBank/DDBJ whole genome shotgun (WGS) entry which is preliminary data.</text>
</comment>
<dbReference type="InterPro" id="IPR050904">
    <property type="entry name" value="Adhesion/Biosynth-related"/>
</dbReference>
<evidence type="ECO:0000313" key="4">
    <source>
        <dbReference type="EMBL" id="EOR96576.1"/>
    </source>
</evidence>
<feature type="signal peptide" evidence="2">
    <location>
        <begin position="1"/>
        <end position="21"/>
    </location>
</feature>
<dbReference type="PANTHER" id="PTHR10900:SF77">
    <property type="entry name" value="FI19380P1"/>
    <property type="match status" value="1"/>
</dbReference>
<dbReference type="AlphaFoldDB" id="R9GXV4"/>
<feature type="domain" description="FAS1" evidence="3">
    <location>
        <begin position="73"/>
        <end position="214"/>
    </location>
</feature>
<organism evidence="4 5">
    <name type="scientific">Arcticibacter svalbardensis MN12-7</name>
    <dbReference type="NCBI Taxonomy" id="1150600"/>
    <lineage>
        <taxon>Bacteria</taxon>
        <taxon>Pseudomonadati</taxon>
        <taxon>Bacteroidota</taxon>
        <taxon>Sphingobacteriia</taxon>
        <taxon>Sphingobacteriales</taxon>
        <taxon>Sphingobacteriaceae</taxon>
        <taxon>Arcticibacter</taxon>
    </lineage>
</organism>
<dbReference type="PANTHER" id="PTHR10900">
    <property type="entry name" value="PERIOSTIN-RELATED"/>
    <property type="match status" value="1"/>
</dbReference>
<dbReference type="OrthoDB" id="9800666at2"/>
<accession>R9GXV4</accession>
<sequence length="218" mass="22044">MKNLILTAAVVAITGFTAINAQTTSPAQTQDSTSTTTGQTPVQGQDSSATGQTSTSTGTSSTGTTTTGAAAATGDIVQAISTSGYNASLTTAIKTAGLDQTLKGAGPFTIFAPSDQAFVAVPAGDSLLTQQAKLTKTLKHHVVAGTYTKDDIIKALTVGKGSTTLKTIEGDVLTLKVNESKNLELSDASGNKALVTVFDIKGTNGTAHVINNVLVPKQ</sequence>
<evidence type="ECO:0000313" key="5">
    <source>
        <dbReference type="Proteomes" id="UP000014174"/>
    </source>
</evidence>
<evidence type="ECO:0000256" key="1">
    <source>
        <dbReference type="SAM" id="MobiDB-lite"/>
    </source>
</evidence>
<feature type="region of interest" description="Disordered" evidence="1">
    <location>
        <begin position="24"/>
        <end position="67"/>
    </location>
</feature>
<name>R9GXV4_9SPHI</name>
<dbReference type="eggNOG" id="COG2335">
    <property type="taxonomic scope" value="Bacteria"/>
</dbReference>
<reference evidence="4 5" key="1">
    <citation type="journal article" date="2013" name="Genome Announc.">
        <title>Draft Genome Sequence of Arcticibacter svalbardensis Strain MN12-7T, a Member of the Family Sphingobacteriaceae Isolated from an Arctic Soil Sample.</title>
        <authorList>
            <person name="Shivaji S."/>
            <person name="Ara S."/>
            <person name="Prasad S."/>
            <person name="Manasa B.P."/>
            <person name="Begum Z."/>
            <person name="Singh A."/>
            <person name="Kumar Pinnaka A."/>
        </authorList>
    </citation>
    <scope>NUCLEOTIDE SEQUENCE [LARGE SCALE GENOMIC DNA]</scope>
    <source>
        <strain evidence="4 5">MN12-7</strain>
    </source>
</reference>
<dbReference type="EMBL" id="AQPN01000008">
    <property type="protein sequence ID" value="EOR96576.1"/>
    <property type="molecule type" value="Genomic_DNA"/>
</dbReference>
<dbReference type="InterPro" id="IPR000782">
    <property type="entry name" value="FAS1_domain"/>
</dbReference>
<dbReference type="Pfam" id="PF02469">
    <property type="entry name" value="Fasciclin"/>
    <property type="match status" value="1"/>
</dbReference>
<dbReference type="InterPro" id="IPR036378">
    <property type="entry name" value="FAS1_dom_sf"/>
</dbReference>
<dbReference type="RefSeq" id="WP_016193461.1">
    <property type="nucleotide sequence ID" value="NZ_AQPN01000008.1"/>
</dbReference>
<evidence type="ECO:0000259" key="3">
    <source>
        <dbReference type="PROSITE" id="PS50213"/>
    </source>
</evidence>
<dbReference type="STRING" id="1150600.ADIARSV_0207"/>
<dbReference type="Proteomes" id="UP000014174">
    <property type="component" value="Unassembled WGS sequence"/>
</dbReference>
<dbReference type="Gene3D" id="2.30.180.10">
    <property type="entry name" value="FAS1 domain"/>
    <property type="match status" value="1"/>
</dbReference>
<keyword evidence="2" id="KW-0732">Signal</keyword>
<proteinExistence type="predicted"/>
<dbReference type="PROSITE" id="PS50213">
    <property type="entry name" value="FAS1"/>
    <property type="match status" value="1"/>
</dbReference>
<evidence type="ECO:0000256" key="2">
    <source>
        <dbReference type="SAM" id="SignalP"/>
    </source>
</evidence>
<feature type="chain" id="PRO_5004481999" description="FAS1 domain-containing protein" evidence="2">
    <location>
        <begin position="22"/>
        <end position="218"/>
    </location>
</feature>
<keyword evidence="5" id="KW-1185">Reference proteome</keyword>